<gene>
    <name evidence="1" type="ORF">KVP70_16940</name>
    <name evidence="2" type="ORF">L1274_004579</name>
</gene>
<reference evidence="2" key="2">
    <citation type="submission" date="2022-03" db="EMBL/GenBank/DDBJ databases">
        <title>Genome Encyclopedia of Bacteria and Archaea VI: Functional Genomics of Type Strains.</title>
        <authorList>
            <person name="Whitman W."/>
        </authorList>
    </citation>
    <scope>NUCLEOTIDE SEQUENCE</scope>
    <source>
        <strain evidence="2">HSC-15S17</strain>
    </source>
</reference>
<evidence type="ECO:0000313" key="3">
    <source>
        <dbReference type="Proteomes" id="UP001155901"/>
    </source>
</evidence>
<name>A0AA41HDN1_9BURK</name>
<evidence type="ECO:0008006" key="5">
    <source>
        <dbReference type="Google" id="ProtNLM"/>
    </source>
</evidence>
<protein>
    <recommendedName>
        <fullName evidence="5">Porin</fullName>
    </recommendedName>
</protein>
<dbReference type="Proteomes" id="UP001155901">
    <property type="component" value="Unassembled WGS sequence"/>
</dbReference>
<dbReference type="RefSeq" id="WP_217943379.1">
    <property type="nucleotide sequence ID" value="NZ_JAHTGR010000008.1"/>
</dbReference>
<evidence type="ECO:0000313" key="4">
    <source>
        <dbReference type="Proteomes" id="UP001162889"/>
    </source>
</evidence>
<dbReference type="AlphaFoldDB" id="A0AA41HDN1"/>
<reference evidence="1" key="1">
    <citation type="submission" date="2021-07" db="EMBL/GenBank/DDBJ databases">
        <title>Characterization of violacein-producing bacteria and related species.</title>
        <authorList>
            <person name="Wilson H.S."/>
            <person name="De Leon M.E."/>
        </authorList>
    </citation>
    <scope>NUCLEOTIDE SEQUENCE</scope>
    <source>
        <strain evidence="1">HSC-15S17</strain>
    </source>
</reference>
<evidence type="ECO:0000313" key="2">
    <source>
        <dbReference type="EMBL" id="MCP2010837.1"/>
    </source>
</evidence>
<proteinExistence type="predicted"/>
<organism evidence="1 3">
    <name type="scientific">Duganella violaceipulchra</name>
    <dbReference type="NCBI Taxonomy" id="2849652"/>
    <lineage>
        <taxon>Bacteria</taxon>
        <taxon>Pseudomonadati</taxon>
        <taxon>Pseudomonadota</taxon>
        <taxon>Betaproteobacteria</taxon>
        <taxon>Burkholderiales</taxon>
        <taxon>Oxalobacteraceae</taxon>
        <taxon>Telluria group</taxon>
        <taxon>Duganella</taxon>
    </lineage>
</organism>
<accession>A0AA41HDN1</accession>
<sequence length="411" mass="44704">MSVRWPALMAGFMLCGGAQADDDWQGGFALASQEATRLQATPLNVDNFLAIPTNKTTLAGLLEGRFHDLTWRARFEARRSNIDGQRGASSATLQELNRVFQLTPAVTLSLGKRLYALDPSFVNQPLGFLQKRTDLNDPLDELGQSEGLPMAVLGWTGSQASLTAIYSKDAARHADGYNRGVEQSIIKFGYEFERLSASVLLRRASGESNGIGATLSGAVGEQLSWYGSAYSARGTQRPSAGAVLSGGGDATPAFLRSDDGRRYQRATVGLTYTLPDLPKLQLEYAYDGRGLSYSQFDRWLALIDRNLSLPLPDIARKGLQAQAAQMLVSQGARQRYLSVSLGQTVGDWELGGGVYASRDDHSAVWHGTADYHYSPRTTLMLSALRQTGEARSERGLSPLGSTLSVRVRRLF</sequence>
<dbReference type="EMBL" id="JALJZU010000009">
    <property type="protein sequence ID" value="MCP2010837.1"/>
    <property type="molecule type" value="Genomic_DNA"/>
</dbReference>
<keyword evidence="4" id="KW-1185">Reference proteome</keyword>
<dbReference type="Proteomes" id="UP001162889">
    <property type="component" value="Unassembled WGS sequence"/>
</dbReference>
<dbReference type="EMBL" id="JAHTGR010000008">
    <property type="protein sequence ID" value="MBV6322624.1"/>
    <property type="molecule type" value="Genomic_DNA"/>
</dbReference>
<comment type="caution">
    <text evidence="1">The sequence shown here is derived from an EMBL/GenBank/DDBJ whole genome shotgun (WGS) entry which is preliminary data.</text>
</comment>
<evidence type="ECO:0000313" key="1">
    <source>
        <dbReference type="EMBL" id="MBV6322624.1"/>
    </source>
</evidence>